<gene>
    <name evidence="3" type="ORF">Triagg1_2426</name>
</gene>
<keyword evidence="4" id="KW-1185">Reference proteome</keyword>
<evidence type="ECO:0000313" key="4">
    <source>
        <dbReference type="Proteomes" id="UP001273209"/>
    </source>
</evidence>
<dbReference type="GO" id="GO:0004674">
    <property type="term" value="F:protein serine/threonine kinase activity"/>
    <property type="evidence" value="ECO:0007669"/>
    <property type="project" value="TreeGrafter"/>
</dbReference>
<dbReference type="PANTHER" id="PTHR24359:SF1">
    <property type="entry name" value="INHIBITOR OF NUCLEAR FACTOR KAPPA-B KINASE EPSILON SUBUNIT HOMOLOG 1-RELATED"/>
    <property type="match status" value="1"/>
</dbReference>
<dbReference type="AlphaFoldDB" id="A0AAE1IHV4"/>
<feature type="compositionally biased region" description="Basic residues" evidence="1">
    <location>
        <begin position="278"/>
        <end position="288"/>
    </location>
</feature>
<feature type="region of interest" description="Disordered" evidence="1">
    <location>
        <begin position="1"/>
        <end position="36"/>
    </location>
</feature>
<reference evidence="3" key="1">
    <citation type="submission" date="2023-11" db="EMBL/GenBank/DDBJ databases">
        <title>The genome sequences of three competitors of mushroom-forming fungi.</title>
        <authorList>
            <person name="Beijen E."/>
            <person name="Ohm R.A."/>
        </authorList>
    </citation>
    <scope>NUCLEOTIDE SEQUENCE</scope>
    <source>
        <strain evidence="3">CBS 100526</strain>
    </source>
</reference>
<dbReference type="Proteomes" id="UP001273209">
    <property type="component" value="Unassembled WGS sequence"/>
</dbReference>
<name>A0AAE1IHV4_9HYPO</name>
<comment type="caution">
    <text evidence="3">The sequence shown here is derived from an EMBL/GenBank/DDBJ whole genome shotgun (WGS) entry which is preliminary data.</text>
</comment>
<organism evidence="3 4">
    <name type="scientific">Trichoderma aggressivum f. europaeum</name>
    <dbReference type="NCBI Taxonomy" id="173218"/>
    <lineage>
        <taxon>Eukaryota</taxon>
        <taxon>Fungi</taxon>
        <taxon>Dikarya</taxon>
        <taxon>Ascomycota</taxon>
        <taxon>Pezizomycotina</taxon>
        <taxon>Sordariomycetes</taxon>
        <taxon>Hypocreomycetidae</taxon>
        <taxon>Hypocreales</taxon>
        <taxon>Hypocreaceae</taxon>
        <taxon>Trichoderma</taxon>
    </lineage>
</organism>
<dbReference type="InterPro" id="IPR008271">
    <property type="entry name" value="Ser/Thr_kinase_AS"/>
</dbReference>
<feature type="domain" description="Protein kinase" evidence="2">
    <location>
        <begin position="378"/>
        <end position="668"/>
    </location>
</feature>
<dbReference type="SMART" id="SM00220">
    <property type="entry name" value="S_TKc"/>
    <property type="match status" value="1"/>
</dbReference>
<dbReference type="SUPFAM" id="SSF56112">
    <property type="entry name" value="Protein kinase-like (PK-like)"/>
    <property type="match status" value="1"/>
</dbReference>
<dbReference type="PANTHER" id="PTHR24359">
    <property type="entry name" value="SERINE/THREONINE-PROTEIN KINASE SBK1"/>
    <property type="match status" value="1"/>
</dbReference>
<evidence type="ECO:0000259" key="2">
    <source>
        <dbReference type="PROSITE" id="PS50011"/>
    </source>
</evidence>
<accession>A0AAE1IHV4</accession>
<proteinExistence type="predicted"/>
<dbReference type="CDD" id="cd00180">
    <property type="entry name" value="PKc"/>
    <property type="match status" value="1"/>
</dbReference>
<dbReference type="PROSITE" id="PS00108">
    <property type="entry name" value="PROTEIN_KINASE_ST"/>
    <property type="match status" value="1"/>
</dbReference>
<dbReference type="GeneID" id="87916511"/>
<dbReference type="InterPro" id="IPR000719">
    <property type="entry name" value="Prot_kinase_dom"/>
</dbReference>
<dbReference type="Gene3D" id="1.10.510.10">
    <property type="entry name" value="Transferase(Phosphotransferase) domain 1"/>
    <property type="match status" value="1"/>
</dbReference>
<protein>
    <recommendedName>
        <fullName evidence="2">Protein kinase domain-containing protein</fullName>
    </recommendedName>
</protein>
<sequence>MESSDKSFQTWTAASPGGSSVAAESQEPLDFPSETEQLFESTYVPEYYSSDAIAIVHCPPPLATIGARSWEEEPASVKSAPAQGLALPADDRKASGHASGYELGQGSCDEAATAQRTTQSALETCRQSIQRLALTLARDNVIKLIVNQYGMKKKKHVRATRKPLILAQTECEIGFQVRVRLCLDKEDSANKGEAPEFTMKVIFDPKTDTIMLVNKTKRGEQHVITVRKQSSPPREVPIRIESCEGAMLGPAEYSISWLGEHILDMTVFPRGYMSPVPQHRKPTTKRKRGALEGLASLSAPLPAKKPKTKEAREEPDASTVIQAKPPIDEVVAGSGPTASSSLGPKLNPIGDLCHPLEALKLHDGVKVANAVEEEDYTLVRRDKIADHRKSLVFKAQHSDVAKGFVAVKVWRSHSEIDREDGKGMGLDVVSENWLEEVKIHMKVSEHRAIASIHGFDARFLALYLEYFDAPSLEACIDSKGNPYCTLGSIDARQVLLDMIDAVNFIHRKGVIHNDIKPSNILYSEERGAVLIDFGCATTGSNDSGGTRWYIPPEFGNDGTRGAPGDIFALGVVLLFLLRKIPLPELQSPPLVWDFCRRERRGQEAPEATGPQAQWESIVCEAARKVKEAVDDEFLPEVLEKISLMVAVTAEERATGDQIVEALKKHDDLGEKYVFTYQDAEI</sequence>
<dbReference type="Pfam" id="PF00069">
    <property type="entry name" value="Pkinase"/>
    <property type="match status" value="1"/>
</dbReference>
<dbReference type="EMBL" id="JAWRVG010000006">
    <property type="protein sequence ID" value="KAK4081685.1"/>
    <property type="molecule type" value="Genomic_DNA"/>
</dbReference>
<dbReference type="PROSITE" id="PS50011">
    <property type="entry name" value="PROTEIN_KINASE_DOM"/>
    <property type="match status" value="1"/>
</dbReference>
<evidence type="ECO:0000313" key="3">
    <source>
        <dbReference type="EMBL" id="KAK4081685.1"/>
    </source>
</evidence>
<dbReference type="RefSeq" id="XP_062758638.1">
    <property type="nucleotide sequence ID" value="XM_062896606.1"/>
</dbReference>
<dbReference type="InterPro" id="IPR011009">
    <property type="entry name" value="Kinase-like_dom_sf"/>
</dbReference>
<evidence type="ECO:0000256" key="1">
    <source>
        <dbReference type="SAM" id="MobiDB-lite"/>
    </source>
</evidence>
<feature type="region of interest" description="Disordered" evidence="1">
    <location>
        <begin position="274"/>
        <end position="318"/>
    </location>
</feature>
<dbReference type="GO" id="GO:0005524">
    <property type="term" value="F:ATP binding"/>
    <property type="evidence" value="ECO:0007669"/>
    <property type="project" value="InterPro"/>
</dbReference>
<feature type="compositionally biased region" description="Polar residues" evidence="1">
    <location>
        <begin position="1"/>
        <end position="13"/>
    </location>
</feature>